<reference evidence="3 4" key="1">
    <citation type="submission" date="2024-05" db="EMBL/GenBank/DDBJ databases">
        <title>A high-quality chromosomal-level genome assembly of Topmouth culter (Culter alburnus).</title>
        <authorList>
            <person name="Zhao H."/>
        </authorList>
    </citation>
    <scope>NUCLEOTIDE SEQUENCE [LARGE SCALE GENOMIC DNA]</scope>
    <source>
        <strain evidence="3">CATC2023</strain>
        <tissue evidence="3">Muscle</tissue>
    </source>
</reference>
<gene>
    <name evidence="3" type="ORF">ABG768_024614</name>
</gene>
<dbReference type="GO" id="GO:0005509">
    <property type="term" value="F:calcium ion binding"/>
    <property type="evidence" value="ECO:0007669"/>
    <property type="project" value="InterPro"/>
</dbReference>
<sequence>MKSLLSLALLLLFTGSCSAQKPHRCRTPPLLSGSLSVSAREGQDWAIAKYRYDAIGQRIRVWEFGHVDDRSFHLNMLFLFREGVVYSISYRNKTCQKNPLHTAFHPSHIPHNASLQSQVVLGGSSGPGEGLLVNTWTGDVPETGGKYMATVTEFGCIPVSTLYYTEQRGWMVTTYFNGVRGVEDPGEFIPPPFCDDVQTEEEMLDFYSALSEESMFNML</sequence>
<comment type="caution">
    <text evidence="3">The sequence shown here is derived from an EMBL/GenBank/DDBJ whole genome shotgun (WGS) entry which is preliminary data.</text>
</comment>
<dbReference type="Proteomes" id="UP001479290">
    <property type="component" value="Unassembled WGS sequence"/>
</dbReference>
<proteinExistence type="inferred from homology"/>
<dbReference type="PRINTS" id="PR00317">
    <property type="entry name" value="EPENDYMIN"/>
</dbReference>
<evidence type="ECO:0000313" key="4">
    <source>
        <dbReference type="Proteomes" id="UP001479290"/>
    </source>
</evidence>
<feature type="signal peptide" evidence="2">
    <location>
        <begin position="1"/>
        <end position="19"/>
    </location>
</feature>
<keyword evidence="4" id="KW-1185">Reference proteome</keyword>
<evidence type="ECO:0008006" key="5">
    <source>
        <dbReference type="Google" id="ProtNLM"/>
    </source>
</evidence>
<dbReference type="PANTHER" id="PTHR10697:SF5">
    <property type="entry name" value="EPENDYMIN-RELATED"/>
    <property type="match status" value="1"/>
</dbReference>
<dbReference type="PROSITE" id="PS51257">
    <property type="entry name" value="PROKAR_LIPOPROTEIN"/>
    <property type="match status" value="1"/>
</dbReference>
<organism evidence="3 4">
    <name type="scientific">Culter alburnus</name>
    <name type="common">Topmouth culter</name>
    <dbReference type="NCBI Taxonomy" id="194366"/>
    <lineage>
        <taxon>Eukaryota</taxon>
        <taxon>Metazoa</taxon>
        <taxon>Chordata</taxon>
        <taxon>Craniata</taxon>
        <taxon>Vertebrata</taxon>
        <taxon>Euteleostomi</taxon>
        <taxon>Actinopterygii</taxon>
        <taxon>Neopterygii</taxon>
        <taxon>Teleostei</taxon>
        <taxon>Ostariophysi</taxon>
        <taxon>Cypriniformes</taxon>
        <taxon>Xenocyprididae</taxon>
        <taxon>Xenocypridinae</taxon>
        <taxon>Culter</taxon>
    </lineage>
</organism>
<dbReference type="GO" id="GO:0005576">
    <property type="term" value="C:extracellular region"/>
    <property type="evidence" value="ECO:0007669"/>
    <property type="project" value="InterPro"/>
</dbReference>
<name>A0AAW2ABX0_CULAL</name>
<dbReference type="Pfam" id="PF00811">
    <property type="entry name" value="Ependymin"/>
    <property type="match status" value="1"/>
</dbReference>
<dbReference type="SMART" id="SM00026">
    <property type="entry name" value="EPEND"/>
    <property type="match status" value="1"/>
</dbReference>
<protein>
    <recommendedName>
        <fullName evidence="5">Ependymin</fullName>
    </recommendedName>
</protein>
<dbReference type="InterPro" id="IPR001299">
    <property type="entry name" value="Ependymin"/>
</dbReference>
<evidence type="ECO:0000256" key="1">
    <source>
        <dbReference type="ARBA" id="ARBA00010771"/>
    </source>
</evidence>
<dbReference type="AlphaFoldDB" id="A0AAW2ABX0"/>
<dbReference type="EMBL" id="JAWDJR010000007">
    <property type="protein sequence ID" value="KAK9971240.1"/>
    <property type="molecule type" value="Genomic_DNA"/>
</dbReference>
<dbReference type="GO" id="GO:0005764">
    <property type="term" value="C:lysosome"/>
    <property type="evidence" value="ECO:0007669"/>
    <property type="project" value="TreeGrafter"/>
</dbReference>
<dbReference type="GO" id="GO:0007160">
    <property type="term" value="P:cell-matrix adhesion"/>
    <property type="evidence" value="ECO:0007669"/>
    <property type="project" value="InterPro"/>
</dbReference>
<dbReference type="PANTHER" id="PTHR10697">
    <property type="entry name" value="MAMMALIAN EPENDYMIN-RELATED PROTEIN 1"/>
    <property type="match status" value="1"/>
</dbReference>
<keyword evidence="2" id="KW-0732">Signal</keyword>
<accession>A0AAW2ABX0</accession>
<comment type="similarity">
    <text evidence="1">Belongs to the ependymin family.</text>
</comment>
<feature type="chain" id="PRO_5043441643" description="Ependymin" evidence="2">
    <location>
        <begin position="20"/>
        <end position="219"/>
    </location>
</feature>
<evidence type="ECO:0000313" key="3">
    <source>
        <dbReference type="EMBL" id="KAK9971240.1"/>
    </source>
</evidence>
<evidence type="ECO:0000256" key="2">
    <source>
        <dbReference type="SAM" id="SignalP"/>
    </source>
</evidence>